<evidence type="ECO:0000256" key="4">
    <source>
        <dbReference type="RuleBase" id="RU367079"/>
    </source>
</evidence>
<feature type="domain" description="Exocyst complex component Sec8 N-terminal" evidence="6">
    <location>
        <begin position="213"/>
        <end position="351"/>
    </location>
</feature>
<dbReference type="AlphaFoldDB" id="A0AAV9XNZ6"/>
<organism evidence="8 9">
    <name type="scientific">Orbilia ellipsospora</name>
    <dbReference type="NCBI Taxonomy" id="2528407"/>
    <lineage>
        <taxon>Eukaryota</taxon>
        <taxon>Fungi</taxon>
        <taxon>Dikarya</taxon>
        <taxon>Ascomycota</taxon>
        <taxon>Pezizomycotina</taxon>
        <taxon>Orbiliomycetes</taxon>
        <taxon>Orbiliales</taxon>
        <taxon>Orbiliaceae</taxon>
        <taxon>Orbilia</taxon>
    </lineage>
</organism>
<evidence type="ECO:0000256" key="2">
    <source>
        <dbReference type="ARBA" id="ARBA00022483"/>
    </source>
</evidence>
<feature type="region of interest" description="Disordered" evidence="5">
    <location>
        <begin position="96"/>
        <end position="203"/>
    </location>
</feature>
<dbReference type="InterPro" id="IPR007191">
    <property type="entry name" value="Sec8_exocyst_N"/>
</dbReference>
<evidence type="ECO:0000259" key="6">
    <source>
        <dbReference type="Pfam" id="PF04048"/>
    </source>
</evidence>
<name>A0AAV9XNZ6_9PEZI</name>
<feature type="compositionally biased region" description="Basic and acidic residues" evidence="5">
    <location>
        <begin position="171"/>
        <end position="195"/>
    </location>
</feature>
<dbReference type="InterPro" id="IPR048630">
    <property type="entry name" value="Sec8_M"/>
</dbReference>
<dbReference type="GO" id="GO:0006893">
    <property type="term" value="P:Golgi to plasma membrane transport"/>
    <property type="evidence" value="ECO:0007669"/>
    <property type="project" value="TreeGrafter"/>
</dbReference>
<evidence type="ECO:0000313" key="9">
    <source>
        <dbReference type="Proteomes" id="UP001365542"/>
    </source>
</evidence>
<dbReference type="GO" id="GO:0006612">
    <property type="term" value="P:protein targeting to membrane"/>
    <property type="evidence" value="ECO:0007669"/>
    <property type="project" value="UniProtKB-UniRule"/>
</dbReference>
<dbReference type="Pfam" id="PF04048">
    <property type="entry name" value="Sec8_N"/>
    <property type="match status" value="1"/>
</dbReference>
<keyword evidence="3 4" id="KW-0653">Protein transport</keyword>
<dbReference type="EMBL" id="JAVHJO010000003">
    <property type="protein sequence ID" value="KAK6541473.1"/>
    <property type="molecule type" value="Genomic_DNA"/>
</dbReference>
<dbReference type="GO" id="GO:0000145">
    <property type="term" value="C:exocyst"/>
    <property type="evidence" value="ECO:0007669"/>
    <property type="project" value="UniProtKB-UniRule"/>
</dbReference>
<keyword evidence="9" id="KW-1185">Reference proteome</keyword>
<reference evidence="8 9" key="1">
    <citation type="submission" date="2019-10" db="EMBL/GenBank/DDBJ databases">
        <authorList>
            <person name="Palmer J.M."/>
        </authorList>
    </citation>
    <scope>NUCLEOTIDE SEQUENCE [LARGE SCALE GENOMIC DNA]</scope>
    <source>
        <strain evidence="8 9">TWF694</strain>
    </source>
</reference>
<dbReference type="Pfam" id="PF20652">
    <property type="entry name" value="Sec8_C"/>
    <property type="match status" value="1"/>
</dbReference>
<keyword evidence="2 4" id="KW-0268">Exocytosis</keyword>
<evidence type="ECO:0000256" key="5">
    <source>
        <dbReference type="SAM" id="MobiDB-lite"/>
    </source>
</evidence>
<feature type="compositionally biased region" description="Basic and acidic residues" evidence="5">
    <location>
        <begin position="121"/>
        <end position="132"/>
    </location>
</feature>
<evidence type="ECO:0000256" key="1">
    <source>
        <dbReference type="ARBA" id="ARBA00022448"/>
    </source>
</evidence>
<dbReference type="GO" id="GO:0090522">
    <property type="term" value="P:vesicle tethering involved in exocytosis"/>
    <property type="evidence" value="ECO:0007669"/>
    <property type="project" value="UniProtKB-UniRule"/>
</dbReference>
<comment type="caution">
    <text evidence="8">The sequence shown here is derived from an EMBL/GenBank/DDBJ whole genome shotgun (WGS) entry which is preliminary data.</text>
</comment>
<evidence type="ECO:0000313" key="8">
    <source>
        <dbReference type="EMBL" id="KAK6541473.1"/>
    </source>
</evidence>
<comment type="function">
    <text evidence="4">Component of the exocyst complex involved in the docking of exocytic vesicles with fusion sites on the plasma membrane.</text>
</comment>
<evidence type="ECO:0000256" key="3">
    <source>
        <dbReference type="ARBA" id="ARBA00022927"/>
    </source>
</evidence>
<sequence>MRSFVLSVWSKQAPFPRAALQPPSIHTSQPANLAPASIHVSHHHIIELHHRFNQPSPPPLSLVFLVVTIAGVRSHSFGSIGTIQLASGIGVDPDEALTPKRPLATSRPPPPIMASIPNGLPDRDPRRGRDPYQRGPGGAPNGIPSGPRRVPPTPAGYGQQPRRGGYSNEQQDPRQQERRQQHPQDRSKSRRRGEPAYEDMNGSAEGRIRLAGLRDVLDTIRRDWDFMIREDCIPVQVALQLNDPSSLGKANRLRDFRVIKKQLEGALQAVVNEYHQGFNSSIGTYHSIMRHIGTSAAKVHDLKQRAMSAKKDLTSDKVEVKNLVVESQVYESMLQTLSQIEHLRDVPERLDLRMGEKHFLTAVDILMEGLKNSNRPELKGIGALHDLQRGLKDQESSLAEILVEELHSHLYLKSPYTDGRWNSYSNQKENKTTDQLLGGDVIPQAVATKRALDSFLETEDLTKEMVEDASKNIEAESLHYIRLLIESLHKLGRLPAALEQISQRLPVELNKVVEKTNLEVDSRHPSSFGLSKALKDGKAIDSVLSDKDERVEVLNDLLYTLFSKFEAILEGHRVVHDVVKGISKRERQREGATPSTLSAGGFMEIWKLLQSETRALLHDYITANDNRVTTTSNTPKSAQNSVNAILVASSATQKKRKLYKFTGSEGSDAVTKLNQEDLEAILKANVPGLVQDSVSTAIRETEETQISDGSATGRKLLVESTVFNMGHLLSPSLQFLNHVKDIVPPGLGVAPSTFTSFLDDFLVNVFLPQLEDTLRELTAQTTGELDAFQQDPNWKHIAQRPVMKGTAGFLSLITAICKMLDNLPHDQAFSQLIVDLLTDYYEKCHAFFRSLVQKDSGLKKSAVWVQPGELEQTMRQMWVDPTCFHDFIYKETLVYAKLKGKEGLSIDDIISDRKTIYNMCVLYNSMEWFSRKLKKLRQAADIEDPSKDEGSRNQRWNNINSKLSRDSSSPVFLPLTKDLAEAFDGVVNTYAELANTILFTLRAEARSHAAHYIDLAVTKTSWLLENEALEADPQILTLNSELVWFDQDVTALLRYEEQRFIKAGLGAYFDHLLIRSCGMIKEMNRKGMDKMLLDILVLQQNLRNLVLEDGVVGDGRAETDRQVVTLRRSDEFWRLFNTGPDEILQKAKDGQLSYTYDELKDLVTLWYTEHFKVGGNRRESTLAARRSLNDHLIQLSELMWDQ</sequence>
<dbReference type="PANTHER" id="PTHR14146">
    <property type="entry name" value="EXOCYST COMPLEX COMPONENT 4"/>
    <property type="match status" value="1"/>
</dbReference>
<dbReference type="InterPro" id="IPR039682">
    <property type="entry name" value="Sec8/EXOC4"/>
</dbReference>
<dbReference type="PANTHER" id="PTHR14146:SF0">
    <property type="entry name" value="EXOCYST COMPLEX COMPONENT 4"/>
    <property type="match status" value="1"/>
</dbReference>
<comment type="similarity">
    <text evidence="4">Belongs to the SEC8 family.</text>
</comment>
<keyword evidence="1 4" id="KW-0813">Transport</keyword>
<evidence type="ECO:0000259" key="7">
    <source>
        <dbReference type="Pfam" id="PF20652"/>
    </source>
</evidence>
<protein>
    <recommendedName>
        <fullName evidence="4">Exocyst complex component Sec8</fullName>
    </recommendedName>
</protein>
<feature type="domain" description="Exocyst complex component Sec8 middle helical bundle" evidence="7">
    <location>
        <begin position="472"/>
        <end position="733"/>
    </location>
</feature>
<gene>
    <name evidence="8" type="ORF">TWF694_007282</name>
</gene>
<dbReference type="GO" id="GO:0006904">
    <property type="term" value="P:vesicle docking involved in exocytosis"/>
    <property type="evidence" value="ECO:0007669"/>
    <property type="project" value="InterPro"/>
</dbReference>
<feature type="compositionally biased region" description="Polar residues" evidence="5">
    <location>
        <begin position="953"/>
        <end position="968"/>
    </location>
</feature>
<dbReference type="Proteomes" id="UP001365542">
    <property type="component" value="Unassembled WGS sequence"/>
</dbReference>
<proteinExistence type="inferred from homology"/>
<feature type="compositionally biased region" description="Basic and acidic residues" evidence="5">
    <location>
        <begin position="942"/>
        <end position="952"/>
    </location>
</feature>
<dbReference type="GO" id="GO:0015031">
    <property type="term" value="P:protein transport"/>
    <property type="evidence" value="ECO:0007669"/>
    <property type="project" value="UniProtKB-KW"/>
</dbReference>
<feature type="region of interest" description="Disordered" evidence="5">
    <location>
        <begin position="942"/>
        <end position="968"/>
    </location>
</feature>
<accession>A0AAV9XNZ6</accession>